<comment type="caution">
    <text evidence="2">The sequence shown here is derived from an EMBL/GenBank/DDBJ whole genome shotgun (WGS) entry which is preliminary data.</text>
</comment>
<protein>
    <submittedName>
        <fullName evidence="2">Uncharacterized protein</fullName>
    </submittedName>
</protein>
<proteinExistence type="predicted"/>
<feature type="signal peptide" evidence="1">
    <location>
        <begin position="1"/>
        <end position="23"/>
    </location>
</feature>
<evidence type="ECO:0000313" key="3">
    <source>
        <dbReference type="Proteomes" id="UP001597176"/>
    </source>
</evidence>
<dbReference type="EMBL" id="JBHTND010000055">
    <property type="protein sequence ID" value="MFD1304124.1"/>
    <property type="molecule type" value="Genomic_DNA"/>
</dbReference>
<gene>
    <name evidence="2" type="ORF">ACFQ4G_21430</name>
</gene>
<name>A0ABW3X3D1_9HYPH</name>
<evidence type="ECO:0000256" key="1">
    <source>
        <dbReference type="SAM" id="SignalP"/>
    </source>
</evidence>
<reference evidence="3" key="1">
    <citation type="journal article" date="2019" name="Int. J. Syst. Evol. Microbiol.">
        <title>The Global Catalogue of Microorganisms (GCM) 10K type strain sequencing project: providing services to taxonomists for standard genome sequencing and annotation.</title>
        <authorList>
            <consortium name="The Broad Institute Genomics Platform"/>
            <consortium name="The Broad Institute Genome Sequencing Center for Infectious Disease"/>
            <person name="Wu L."/>
            <person name="Ma J."/>
        </authorList>
    </citation>
    <scope>NUCLEOTIDE SEQUENCE [LARGE SCALE GENOMIC DNA]</scope>
    <source>
        <strain evidence="3">CCUG 56108</strain>
    </source>
</reference>
<organism evidence="2 3">
    <name type="scientific">Methylobacterium marchantiae</name>
    <dbReference type="NCBI Taxonomy" id="600331"/>
    <lineage>
        <taxon>Bacteria</taxon>
        <taxon>Pseudomonadati</taxon>
        <taxon>Pseudomonadota</taxon>
        <taxon>Alphaproteobacteria</taxon>
        <taxon>Hyphomicrobiales</taxon>
        <taxon>Methylobacteriaceae</taxon>
        <taxon>Methylobacterium</taxon>
    </lineage>
</organism>
<feature type="chain" id="PRO_5046440259" evidence="1">
    <location>
        <begin position="24"/>
        <end position="120"/>
    </location>
</feature>
<accession>A0ABW3X3D1</accession>
<dbReference type="RefSeq" id="WP_238202916.1">
    <property type="nucleotide sequence ID" value="NZ_JBHTND010000055.1"/>
</dbReference>
<sequence>MRAYLKLAFVLTAALLGSPAAQAQSFGNTCFFGDGLNDCRNLGRTTQGGRVPNRSDQLPPAIGAQYMPTNSSTVAMGGAAGQPFSIDLGNGLGGVVSGSSTLGRSCGDGRTVSAGLRDRV</sequence>
<evidence type="ECO:0000313" key="2">
    <source>
        <dbReference type="EMBL" id="MFD1304124.1"/>
    </source>
</evidence>
<keyword evidence="1" id="KW-0732">Signal</keyword>
<keyword evidence="3" id="KW-1185">Reference proteome</keyword>
<dbReference type="Proteomes" id="UP001597176">
    <property type="component" value="Unassembled WGS sequence"/>
</dbReference>